<dbReference type="OrthoDB" id="9797543at2"/>
<evidence type="ECO:0000259" key="3">
    <source>
        <dbReference type="Pfam" id="PF13464"/>
    </source>
</evidence>
<dbReference type="Pfam" id="PF13413">
    <property type="entry name" value="HTH_25"/>
    <property type="match status" value="1"/>
</dbReference>
<dbReference type="GO" id="GO:0003677">
    <property type="term" value="F:DNA binding"/>
    <property type="evidence" value="ECO:0007669"/>
    <property type="project" value="InterPro"/>
</dbReference>
<sequence length="357" mass="38706">MSLKELGEKLREERKRQGLSLDEVQQRSKIAPNVLEAIEEGRQELLPHPVYVKGFLKTYISVLGMAPDDPELGLDTLFEGEEPPRSKVRRHRPLTDVTPYPMQREQKRSNKLLILFILLLLAAGGGFFIWKSLQNAVPPSVEDNATMGEDTTETPVVRESGPAADDSQPSRAVAPEVAPADSSQDNATAANASATASDATNATTTGGVDSEIENIARSIESTASEAENSTEADVVPAAEAANSSAAMSESLSPEKQTLYEQALNSEPVARHAPADGGGQSVQVVALEPCWVGFTLDQDAPKDFYLYAGQRAIVRFDKTLVLRVGNAGGVRFHYNDELFPTNYKSGEVRELRFPPTPE</sequence>
<evidence type="ECO:0000256" key="1">
    <source>
        <dbReference type="SAM" id="MobiDB-lite"/>
    </source>
</evidence>
<dbReference type="AlphaFoldDB" id="A0A7M3MC30"/>
<dbReference type="SUPFAM" id="SSF47413">
    <property type="entry name" value="lambda repressor-like DNA-binding domains"/>
    <property type="match status" value="1"/>
</dbReference>
<keyword evidence="2" id="KW-1133">Transmembrane helix</keyword>
<evidence type="ECO:0000256" key="2">
    <source>
        <dbReference type="SAM" id="Phobius"/>
    </source>
</evidence>
<evidence type="ECO:0000313" key="5">
    <source>
        <dbReference type="Proteomes" id="UP000448292"/>
    </source>
</evidence>
<protein>
    <recommendedName>
        <fullName evidence="3">Cytoskeleton protein RodZ-like C-terminal domain-containing protein</fullName>
    </recommendedName>
</protein>
<organism evidence="4 5">
    <name type="scientific">Oceanidesulfovibrio indonesiensis</name>
    <dbReference type="NCBI Taxonomy" id="54767"/>
    <lineage>
        <taxon>Bacteria</taxon>
        <taxon>Pseudomonadati</taxon>
        <taxon>Thermodesulfobacteriota</taxon>
        <taxon>Desulfovibrionia</taxon>
        <taxon>Desulfovibrionales</taxon>
        <taxon>Desulfovibrionaceae</taxon>
        <taxon>Oceanidesulfovibrio</taxon>
    </lineage>
</organism>
<gene>
    <name evidence="4" type="ORF">DPQ33_14255</name>
</gene>
<keyword evidence="5" id="KW-1185">Reference proteome</keyword>
<name>A0A7M3MC30_9BACT</name>
<dbReference type="InterPro" id="IPR050400">
    <property type="entry name" value="Bact_Cytoskel_RodZ"/>
</dbReference>
<proteinExistence type="predicted"/>
<feature type="domain" description="Cytoskeleton protein RodZ-like C-terminal" evidence="3">
    <location>
        <begin position="283"/>
        <end position="350"/>
    </location>
</feature>
<reference evidence="4 5" key="1">
    <citation type="submission" date="2018-06" db="EMBL/GenBank/DDBJ databases">
        <title>Complete genome of Desulfovibrio indonesiensis P37SLT.</title>
        <authorList>
            <person name="Crispim J.S."/>
            <person name="Vidigal P.M.P."/>
            <person name="Silva L.C.F."/>
            <person name="Laguardia C.N."/>
            <person name="Araujo L.C."/>
            <person name="Dias R.S."/>
            <person name="Sousa M.P."/>
            <person name="Paula S.O."/>
            <person name="Silva C."/>
        </authorList>
    </citation>
    <scope>NUCLEOTIDE SEQUENCE [LARGE SCALE GENOMIC DNA]</scope>
    <source>
        <strain evidence="4 5">P37SLT</strain>
    </source>
</reference>
<dbReference type="Proteomes" id="UP000448292">
    <property type="component" value="Unassembled WGS sequence"/>
</dbReference>
<dbReference type="PANTHER" id="PTHR34475:SF1">
    <property type="entry name" value="CYTOSKELETON PROTEIN RODZ"/>
    <property type="match status" value="1"/>
</dbReference>
<dbReference type="Pfam" id="PF13464">
    <property type="entry name" value="RodZ_C"/>
    <property type="match status" value="1"/>
</dbReference>
<dbReference type="CDD" id="cd00093">
    <property type="entry name" value="HTH_XRE"/>
    <property type="match status" value="1"/>
</dbReference>
<dbReference type="InterPro" id="IPR001387">
    <property type="entry name" value="Cro/C1-type_HTH"/>
</dbReference>
<feature type="transmembrane region" description="Helical" evidence="2">
    <location>
        <begin position="112"/>
        <end position="130"/>
    </location>
</feature>
<dbReference type="PANTHER" id="PTHR34475">
    <property type="match status" value="1"/>
</dbReference>
<dbReference type="InterPro" id="IPR010982">
    <property type="entry name" value="Lambda_DNA-bd_dom_sf"/>
</dbReference>
<comment type="caution">
    <text evidence="4">The sequence shown here is derived from an EMBL/GenBank/DDBJ whole genome shotgun (WGS) entry which is preliminary data.</text>
</comment>
<feature type="region of interest" description="Disordered" evidence="1">
    <location>
        <begin position="141"/>
        <end position="211"/>
    </location>
</feature>
<dbReference type="RefSeq" id="WP_144303904.1">
    <property type="nucleotide sequence ID" value="NZ_QMIE01000014.1"/>
</dbReference>
<dbReference type="InterPro" id="IPR025194">
    <property type="entry name" value="RodZ-like_C"/>
</dbReference>
<dbReference type="Gene3D" id="1.10.260.40">
    <property type="entry name" value="lambda repressor-like DNA-binding domains"/>
    <property type="match status" value="1"/>
</dbReference>
<evidence type="ECO:0000313" key="4">
    <source>
        <dbReference type="EMBL" id="TVM15863.1"/>
    </source>
</evidence>
<keyword evidence="2" id="KW-0472">Membrane</keyword>
<feature type="compositionally biased region" description="Low complexity" evidence="1">
    <location>
        <begin position="180"/>
        <end position="205"/>
    </location>
</feature>
<accession>A0A7M3MC30</accession>
<dbReference type="EMBL" id="QMIE01000014">
    <property type="protein sequence ID" value="TVM15863.1"/>
    <property type="molecule type" value="Genomic_DNA"/>
</dbReference>
<keyword evidence="2" id="KW-0812">Transmembrane</keyword>